<gene>
    <name evidence="3 5 6" type="ORF">SRAE_2000419400</name>
</gene>
<dbReference type="RefSeq" id="XP_024508746.1">
    <property type="nucleotide sequence ID" value="XM_024643035.1"/>
</dbReference>
<feature type="compositionally biased region" description="Polar residues" evidence="2">
    <location>
        <begin position="1"/>
        <end position="11"/>
    </location>
</feature>
<dbReference type="GO" id="GO:0004865">
    <property type="term" value="F:protein serine/threonine phosphatase inhibitor activity"/>
    <property type="evidence" value="ECO:0007669"/>
    <property type="project" value="InterPro"/>
</dbReference>
<accession>A0A090LI98</accession>
<comment type="similarity">
    <text evidence="1">Belongs to the FAM122 family.</text>
</comment>
<dbReference type="PANTHER" id="PTHR22227:SF6">
    <property type="entry name" value="FAMILY WITH SEQUENCE SIMILARITY 122B ISOFORM X1"/>
    <property type="match status" value="1"/>
</dbReference>
<feature type="compositionally biased region" description="Low complexity" evidence="2">
    <location>
        <begin position="104"/>
        <end position="120"/>
    </location>
</feature>
<dbReference type="OrthoDB" id="10036177at2759"/>
<feature type="region of interest" description="Disordered" evidence="2">
    <location>
        <begin position="1"/>
        <end position="27"/>
    </location>
</feature>
<dbReference type="WormBase" id="SRAE_2000419400">
    <property type="protein sequence ID" value="SRP11333"/>
    <property type="gene ID" value="WBGene00264423"/>
</dbReference>
<dbReference type="CTD" id="36381916"/>
<protein>
    <submittedName>
        <fullName evidence="3 5">Uncharacterized protein</fullName>
    </submittedName>
</protein>
<evidence type="ECO:0000256" key="2">
    <source>
        <dbReference type="SAM" id="MobiDB-lite"/>
    </source>
</evidence>
<proteinExistence type="inferred from homology"/>
<dbReference type="AlphaFoldDB" id="A0A090LI98"/>
<dbReference type="GeneID" id="36381916"/>
<reference evidence="5" key="2">
    <citation type="submission" date="2020-12" db="UniProtKB">
        <authorList>
            <consortium name="WormBaseParasite"/>
        </authorList>
    </citation>
    <scope>IDENTIFICATION</scope>
</reference>
<dbReference type="WBParaSite" id="SRAE_2000419400.1">
    <property type="protein sequence ID" value="SRAE_2000419400.1"/>
    <property type="gene ID" value="WBGene00264423"/>
</dbReference>
<reference evidence="3 4" key="1">
    <citation type="submission" date="2014-09" db="EMBL/GenBank/DDBJ databases">
        <authorList>
            <person name="Martin A.A."/>
        </authorList>
    </citation>
    <scope>NUCLEOTIDE SEQUENCE</scope>
    <source>
        <strain evidence="4">ED321</strain>
        <strain evidence="3">ED321 Heterogonic</strain>
    </source>
</reference>
<feature type="region of interest" description="Disordered" evidence="2">
    <location>
        <begin position="104"/>
        <end position="124"/>
    </location>
</feature>
<evidence type="ECO:0000256" key="1">
    <source>
        <dbReference type="ARBA" id="ARBA00006725"/>
    </source>
</evidence>
<evidence type="ECO:0000313" key="4">
    <source>
        <dbReference type="Proteomes" id="UP000035682"/>
    </source>
</evidence>
<feature type="region of interest" description="Disordered" evidence="2">
    <location>
        <begin position="393"/>
        <end position="414"/>
    </location>
</feature>
<evidence type="ECO:0000313" key="3">
    <source>
        <dbReference type="EMBL" id="CEF69546.1"/>
    </source>
</evidence>
<dbReference type="EMBL" id="LN609529">
    <property type="protein sequence ID" value="CEF69546.1"/>
    <property type="molecule type" value="Genomic_DNA"/>
</dbReference>
<organism evidence="3">
    <name type="scientific">Strongyloides ratti</name>
    <name type="common">Parasitic roundworm</name>
    <dbReference type="NCBI Taxonomy" id="34506"/>
    <lineage>
        <taxon>Eukaryota</taxon>
        <taxon>Metazoa</taxon>
        <taxon>Ecdysozoa</taxon>
        <taxon>Nematoda</taxon>
        <taxon>Chromadorea</taxon>
        <taxon>Rhabditida</taxon>
        <taxon>Tylenchina</taxon>
        <taxon>Panagrolaimomorpha</taxon>
        <taxon>Strongyloidoidea</taxon>
        <taxon>Strongyloididae</taxon>
        <taxon>Strongyloides</taxon>
    </lineage>
</organism>
<keyword evidence="4" id="KW-1185">Reference proteome</keyword>
<feature type="compositionally biased region" description="Low complexity" evidence="2">
    <location>
        <begin position="12"/>
        <end position="27"/>
    </location>
</feature>
<feature type="region of interest" description="Disordered" evidence="2">
    <location>
        <begin position="173"/>
        <end position="210"/>
    </location>
</feature>
<evidence type="ECO:0000313" key="5">
    <source>
        <dbReference type="WBParaSite" id="SRAE_2000419400.1"/>
    </source>
</evidence>
<dbReference type="InterPro" id="IPR026716">
    <property type="entry name" value="PBIR1/2/3"/>
</dbReference>
<sequence>MDDSITSTSAGKSKSSSPLVSFSKPPSPVLLKAHARSRILKIKRDETSAVDDEVAHERYMQASQKVSLSFGDIFIDNNSTEVRKRANSCVEPISVLTSVPTIPLNSSSSPKLSLEGNSSSLQKQCYSPSTNQIVENNLPYSPSPTPSPTRHRILRSCSPRTLLSRPSSIGNIGQGSISGLKRPRPEALSAGGSPYQYESDSESVSSVSSTGIQTTASSSSTQVSCNSTFRNSLFAAKKPKLARNCPSPLTKVSTTPTEGLVITTFNNFPTNELSYQDIMEFENDSGSNVATNANFMKPPTIIKNGFDKFKAGNMNMAKNFVEERIGTSEFMKPTSPSIVNNRDKEVTSENGVVNSSDLQHTITFCDNENQKNTSSNDVNDIYRNFNTDGNADSTSDFSFQNNLKDTVSSTNTRI</sequence>
<dbReference type="PANTHER" id="PTHR22227">
    <property type="entry name" value="FAMILY WITH SEQUENCE SIMILARITY 122B ISOFORM X1"/>
    <property type="match status" value="1"/>
</dbReference>
<evidence type="ECO:0000313" key="6">
    <source>
        <dbReference type="WormBase" id="SRAE_2000419400"/>
    </source>
</evidence>
<name>A0A090LI98_STRRB</name>
<dbReference type="Proteomes" id="UP000035682">
    <property type="component" value="Unplaced"/>
</dbReference>